<evidence type="ECO:0000256" key="1">
    <source>
        <dbReference type="SAM" id="SignalP"/>
    </source>
</evidence>
<evidence type="ECO:0000313" key="3">
    <source>
        <dbReference type="Proteomes" id="UP000010474"/>
    </source>
</evidence>
<dbReference type="EMBL" id="CP003659">
    <property type="protein sequence ID" value="AFZ57979.1"/>
    <property type="molecule type" value="Genomic_DNA"/>
</dbReference>
<keyword evidence="1" id="KW-0732">Signal</keyword>
<gene>
    <name evidence="2" type="ordered locus">Anacy_2534</name>
</gene>
<feature type="chain" id="PRO_5030173350" evidence="1">
    <location>
        <begin position="24"/>
        <end position="513"/>
    </location>
</feature>
<dbReference type="AlphaFoldDB" id="K9ZGU3"/>
<name>K9ZGU3_ANACC</name>
<sequence>MSKIFLGLLLPFSLVSTPSFTLAMEYKAGFDLSQNKARFDLSQNLASEEATEKFYTTAVQLVQQQIYLVARLEQAFIDPDPNKMRSVRGQLTVRTYVVESFLTRQYPSPKTLCNSRGEFSPQSSLPVQLTESQSQIYCSLYASNQELWKLYPVIDRLLSRRGELALVKPLPLVSGERQSDPVLTIAPVQRPDLGKPATPFASREPNLTSSPLPVVGSTAKTALANYVAPMQPAISVPEEAVSTLKTANQILTAVQKAFPANIKFINPQEDVATLDRFAYDIDSQEKQTYAQFLKLPNTGIFRVLPDSAYRRPLNLLQNRLQASVSERYPFPSVGEVKGDFNPSLALKMRGDNFQLVHQGIDYGFIIDVGDVPLAKLDEKLQAVSASTGEFLLNYQPPKQLEALQIDRRRFLTGKDQNWQKQQIFLSGATAKLNHTYLVRSLQFQLPEIILSRQPISPQNSRITQQIGQIPSSDTIIAFRAVRRRLDGSYTILWRVLKHLPTPEIEDVENYVNR</sequence>
<reference evidence="3" key="1">
    <citation type="journal article" date="2013" name="Proc. Natl. Acad. Sci. U.S.A.">
        <title>Improving the coverage of the cyanobacterial phylum using diversity-driven genome sequencing.</title>
        <authorList>
            <person name="Shih P.M."/>
            <person name="Wu D."/>
            <person name="Latifi A."/>
            <person name="Axen S.D."/>
            <person name="Fewer D.P."/>
            <person name="Talla E."/>
            <person name="Calteau A."/>
            <person name="Cai F."/>
            <person name="Tandeau de Marsac N."/>
            <person name="Rippka R."/>
            <person name="Herdman M."/>
            <person name="Sivonen K."/>
            <person name="Coursin T."/>
            <person name="Laurent T."/>
            <person name="Goodwin L."/>
            <person name="Nolan M."/>
            <person name="Davenport K.W."/>
            <person name="Han C.S."/>
            <person name="Rubin E.M."/>
            <person name="Eisen J.A."/>
            <person name="Woyke T."/>
            <person name="Gugger M."/>
            <person name="Kerfeld C.A."/>
        </authorList>
    </citation>
    <scope>NUCLEOTIDE SEQUENCE [LARGE SCALE GENOMIC DNA]</scope>
    <source>
        <strain evidence="3">ATCC 27899 / PCC 7122</strain>
    </source>
</reference>
<keyword evidence="3" id="KW-1185">Reference proteome</keyword>
<feature type="signal peptide" evidence="1">
    <location>
        <begin position="1"/>
        <end position="23"/>
    </location>
</feature>
<accession>K9ZGU3</accession>
<dbReference type="HOGENOM" id="CLU_540663_0_0_3"/>
<dbReference type="Proteomes" id="UP000010474">
    <property type="component" value="Chromosome"/>
</dbReference>
<dbReference type="STRING" id="272123.Anacy_2534"/>
<dbReference type="OrthoDB" id="502123at2"/>
<organism evidence="2 3">
    <name type="scientific">Anabaena cylindrica (strain ATCC 27899 / PCC 7122)</name>
    <dbReference type="NCBI Taxonomy" id="272123"/>
    <lineage>
        <taxon>Bacteria</taxon>
        <taxon>Bacillati</taxon>
        <taxon>Cyanobacteriota</taxon>
        <taxon>Cyanophyceae</taxon>
        <taxon>Nostocales</taxon>
        <taxon>Nostocaceae</taxon>
        <taxon>Anabaena</taxon>
    </lineage>
</organism>
<protein>
    <submittedName>
        <fullName evidence="2">Uncharacterized protein</fullName>
    </submittedName>
</protein>
<dbReference type="RefSeq" id="WP_015214614.1">
    <property type="nucleotide sequence ID" value="NC_019771.1"/>
</dbReference>
<dbReference type="eggNOG" id="ENOG502Z9VW">
    <property type="taxonomic scope" value="Bacteria"/>
</dbReference>
<dbReference type="PATRIC" id="fig|272123.3.peg.2760"/>
<proteinExistence type="predicted"/>
<evidence type="ECO:0000313" key="2">
    <source>
        <dbReference type="EMBL" id="AFZ57979.1"/>
    </source>
</evidence>
<dbReference type="KEGG" id="acy:Anacy_2534"/>